<reference evidence="2 3" key="1">
    <citation type="submission" date="2017-08" db="EMBL/GenBank/DDBJ databases">
        <title>Lysobacter sylvestris genome.</title>
        <authorList>
            <person name="Zhang D.-C."/>
            <person name="Albuquerque L."/>
            <person name="Franca L."/>
            <person name="Froufe H.J.C."/>
            <person name="Barroso C."/>
            <person name="Egas C."/>
            <person name="Da Costa M."/>
            <person name="Margesin R."/>
        </authorList>
    </citation>
    <scope>NUCLEOTIDE SEQUENCE [LARGE SCALE GENOMIC DNA]</scope>
    <source>
        <strain evidence="2 3">AM20-91</strain>
    </source>
</reference>
<dbReference type="Pfam" id="PF13439">
    <property type="entry name" value="Glyco_transf_4"/>
    <property type="match status" value="1"/>
</dbReference>
<name>A0A2K1PZD0_9GAMM</name>
<feature type="domain" description="Glycosyltransferase subfamily 4-like N-terminal" evidence="1">
    <location>
        <begin position="24"/>
        <end position="209"/>
    </location>
</feature>
<dbReference type="Gene3D" id="3.40.50.2000">
    <property type="entry name" value="Glycogen Phosphorylase B"/>
    <property type="match status" value="2"/>
</dbReference>
<keyword evidence="3" id="KW-1185">Reference proteome</keyword>
<dbReference type="Pfam" id="PF13692">
    <property type="entry name" value="Glyco_trans_1_4"/>
    <property type="match status" value="1"/>
</dbReference>
<evidence type="ECO:0000313" key="3">
    <source>
        <dbReference type="Proteomes" id="UP000236220"/>
    </source>
</evidence>
<dbReference type="RefSeq" id="WP_129588436.1">
    <property type="nucleotide sequence ID" value="NZ_NPZB01000002.1"/>
</dbReference>
<accession>A0A2K1PZD0</accession>
<proteinExistence type="predicted"/>
<keyword evidence="2" id="KW-0808">Transferase</keyword>
<dbReference type="PANTHER" id="PTHR12526">
    <property type="entry name" value="GLYCOSYLTRANSFERASE"/>
    <property type="match status" value="1"/>
</dbReference>
<dbReference type="EMBL" id="NPZB01000002">
    <property type="protein sequence ID" value="PNS08143.1"/>
    <property type="molecule type" value="Genomic_DNA"/>
</dbReference>
<protein>
    <submittedName>
        <fullName evidence="2">Glycosyl transferase group 1</fullName>
    </submittedName>
</protein>
<gene>
    <name evidence="2" type="ORF">Lysil_2319</name>
</gene>
<comment type="caution">
    <text evidence="2">The sequence shown here is derived from an EMBL/GenBank/DDBJ whole genome shotgun (WGS) entry which is preliminary data.</text>
</comment>
<evidence type="ECO:0000259" key="1">
    <source>
        <dbReference type="Pfam" id="PF13439"/>
    </source>
</evidence>
<dbReference type="OrthoDB" id="9807209at2"/>
<sequence length="394" mass="43198">MARVLMVTSRLPWPPTEGHQLRSWHLLRALSRRHQVTLLSCLRPEDAAIAQDDLPTNVARLVVHPLRQDALSTATQLASSLAGPLPYVVHRYADARLKTCLGELASDADLVHIDMLPLMACAECVPSGVPIIYNAHNVEHALLRVRGDNESRPLHRAFLRSQTGRLNRFEEAACRRADLVLACSEQDRAQLATMGARDAITVPNGVDLDSNRPGSGDEDGSLVFVGQMGWFPNRDGIEWFLADVLPRVLMHRPGLRFTLVGKSDGLHVPGNVSGNVDVSGFVEDLRPLLQRASVYVVPLRMGSGTRLKVLEAMAFGKAIVTTSIGSEGIDLEDGVHGEFADDAQSFAERILALLDDPARRAMLGREARRLAEARYGWDAIGDAMLPHYERLLAA</sequence>
<dbReference type="GO" id="GO:0016757">
    <property type="term" value="F:glycosyltransferase activity"/>
    <property type="evidence" value="ECO:0007669"/>
    <property type="project" value="TreeGrafter"/>
</dbReference>
<evidence type="ECO:0000313" key="2">
    <source>
        <dbReference type="EMBL" id="PNS08143.1"/>
    </source>
</evidence>
<dbReference type="PANTHER" id="PTHR12526:SF600">
    <property type="entry name" value="GLYCOSYL TRANSFERASE GROUP 1"/>
    <property type="match status" value="1"/>
</dbReference>
<dbReference type="InterPro" id="IPR028098">
    <property type="entry name" value="Glyco_trans_4-like_N"/>
</dbReference>
<organism evidence="2 3">
    <name type="scientific">Solilutibacter silvestris</name>
    <dbReference type="NCBI Taxonomy" id="1645665"/>
    <lineage>
        <taxon>Bacteria</taxon>
        <taxon>Pseudomonadati</taxon>
        <taxon>Pseudomonadota</taxon>
        <taxon>Gammaproteobacteria</taxon>
        <taxon>Lysobacterales</taxon>
        <taxon>Lysobacteraceae</taxon>
        <taxon>Solilutibacter</taxon>
    </lineage>
</organism>
<dbReference type="CDD" id="cd03801">
    <property type="entry name" value="GT4_PimA-like"/>
    <property type="match status" value="1"/>
</dbReference>
<dbReference type="SUPFAM" id="SSF53756">
    <property type="entry name" value="UDP-Glycosyltransferase/glycogen phosphorylase"/>
    <property type="match status" value="1"/>
</dbReference>
<dbReference type="AlphaFoldDB" id="A0A2K1PZD0"/>
<dbReference type="Proteomes" id="UP000236220">
    <property type="component" value="Unassembled WGS sequence"/>
</dbReference>